<dbReference type="EMBL" id="AP022567">
    <property type="protein sequence ID" value="BBX33433.1"/>
    <property type="molecule type" value="Genomic_DNA"/>
</dbReference>
<dbReference type="EMBL" id="AP027452">
    <property type="protein sequence ID" value="BDY27968.1"/>
    <property type="molecule type" value="Genomic_DNA"/>
</dbReference>
<feature type="compositionally biased region" description="Low complexity" evidence="1">
    <location>
        <begin position="249"/>
        <end position="266"/>
    </location>
</feature>
<feature type="transmembrane region" description="Helical" evidence="2">
    <location>
        <begin position="148"/>
        <end position="171"/>
    </location>
</feature>
<evidence type="ECO:0000313" key="3">
    <source>
        <dbReference type="EMBL" id="BBX33433.1"/>
    </source>
</evidence>
<evidence type="ECO:0000313" key="5">
    <source>
        <dbReference type="Proteomes" id="UP000465622"/>
    </source>
</evidence>
<keyword evidence="2" id="KW-1133">Transmembrane helix</keyword>
<feature type="transmembrane region" description="Helical" evidence="2">
    <location>
        <begin position="201"/>
        <end position="219"/>
    </location>
</feature>
<evidence type="ECO:0000313" key="6">
    <source>
        <dbReference type="Proteomes" id="UP001241092"/>
    </source>
</evidence>
<feature type="region of interest" description="Disordered" evidence="1">
    <location>
        <begin position="249"/>
        <end position="272"/>
    </location>
</feature>
<accession>A0AAI8TSK0</accession>
<gene>
    <name evidence="4" type="ORF">hbim_01898</name>
    <name evidence="3" type="ORF">MMAGJ_27150</name>
</gene>
<sequence>MVDFALRSCGLRGHATFAPDEPELRERLRVDTPVGEAWRCLRCETFVVGPPRGSGPADTAPEIPRGRLLRDRTLMRLLAVERAIRGVVLLLLAAGVLKVRASRSELRDAFDKDIPLMRPLADQIGWNIDESKIVRHIDEAFSLSATTLLWIAVGLAVYALIEFIEAFGLWFMRRWGEYFAVVATSIFLPLEIYELTEKVTVLRLGALLINLAAVVWLLWSKRLFGLNGGGAAYRAEHHTESLLSVERAGLAAPDGPGPSDGDTPTASGHRTA</sequence>
<evidence type="ECO:0008006" key="7">
    <source>
        <dbReference type="Google" id="ProtNLM"/>
    </source>
</evidence>
<proteinExistence type="predicted"/>
<evidence type="ECO:0000256" key="2">
    <source>
        <dbReference type="SAM" id="Phobius"/>
    </source>
</evidence>
<organism evidence="4 6">
    <name type="scientific">Mycolicibacterium mageritense</name>
    <name type="common">Mycobacterium mageritense</name>
    <dbReference type="NCBI Taxonomy" id="53462"/>
    <lineage>
        <taxon>Bacteria</taxon>
        <taxon>Bacillati</taxon>
        <taxon>Actinomycetota</taxon>
        <taxon>Actinomycetes</taxon>
        <taxon>Mycobacteriales</taxon>
        <taxon>Mycobacteriaceae</taxon>
        <taxon>Mycolicibacterium</taxon>
    </lineage>
</organism>
<feature type="transmembrane region" description="Helical" evidence="2">
    <location>
        <begin position="178"/>
        <end position="195"/>
    </location>
</feature>
<name>A0AAI8TSK0_MYCME</name>
<reference evidence="3 5" key="1">
    <citation type="journal article" date="2019" name="Emerg. Microbes Infect.">
        <title>Comprehensive subspecies identification of 175 nontuberculous mycobacteria species based on 7547 genomic profiles.</title>
        <authorList>
            <person name="Matsumoto Y."/>
            <person name="Kinjo T."/>
            <person name="Motooka D."/>
            <person name="Nabeya D."/>
            <person name="Jung N."/>
            <person name="Uechi K."/>
            <person name="Horii T."/>
            <person name="Iida T."/>
            <person name="Fujita J."/>
            <person name="Nakamura S."/>
        </authorList>
    </citation>
    <scope>NUCLEOTIDE SEQUENCE [LARGE SCALE GENOMIC DNA]</scope>
    <source>
        <strain evidence="3 5">JCM 12375</strain>
    </source>
</reference>
<keyword evidence="5" id="KW-1185">Reference proteome</keyword>
<reference evidence="3" key="2">
    <citation type="submission" date="2020-02" db="EMBL/GenBank/DDBJ databases">
        <authorList>
            <person name="Matsumoto Y."/>
            <person name="Motooka D."/>
            <person name="Nakamura S."/>
        </authorList>
    </citation>
    <scope>NUCLEOTIDE SEQUENCE</scope>
    <source>
        <strain evidence="3">JCM 12375</strain>
    </source>
</reference>
<reference evidence="4" key="3">
    <citation type="submission" date="2023-03" db="EMBL/GenBank/DDBJ databases">
        <title>Draft genome sequence of a Mycolicibacterium mageritense strain H4_3_1 isolated from a hybrid biological-inorganic system reactor.</title>
        <authorList>
            <person name="Feng X."/>
            <person name="Kazama D."/>
            <person name="Sato K."/>
            <person name="Kobayashi H."/>
        </authorList>
    </citation>
    <scope>NUCLEOTIDE SEQUENCE</scope>
    <source>
        <strain evidence="4">H4_3_1</strain>
    </source>
</reference>
<evidence type="ECO:0000313" key="4">
    <source>
        <dbReference type="EMBL" id="BDY27968.1"/>
    </source>
</evidence>
<dbReference type="Proteomes" id="UP001241092">
    <property type="component" value="Chromosome"/>
</dbReference>
<dbReference type="InterPro" id="IPR021125">
    <property type="entry name" value="DUF2127"/>
</dbReference>
<keyword evidence="2" id="KW-0472">Membrane</keyword>
<dbReference type="Proteomes" id="UP000465622">
    <property type="component" value="Chromosome"/>
</dbReference>
<protein>
    <recommendedName>
        <fullName evidence="7">DUF2127 domain-containing protein</fullName>
    </recommendedName>
</protein>
<dbReference type="AlphaFoldDB" id="A0AAI8TSK0"/>
<evidence type="ECO:0000256" key="1">
    <source>
        <dbReference type="SAM" id="MobiDB-lite"/>
    </source>
</evidence>
<dbReference type="RefSeq" id="WP_036430921.1">
    <property type="nucleotide sequence ID" value="NZ_AP022567.1"/>
</dbReference>
<dbReference type="Pfam" id="PF09900">
    <property type="entry name" value="DUF2127"/>
    <property type="match status" value="1"/>
</dbReference>
<keyword evidence="2" id="KW-0812">Transmembrane</keyword>